<keyword evidence="3" id="KW-0805">Transcription regulation</keyword>
<evidence type="ECO:0000256" key="3">
    <source>
        <dbReference type="ARBA" id="ARBA00023015"/>
    </source>
</evidence>
<dbReference type="EMBL" id="CP058605">
    <property type="protein sequence ID" value="QLG71122.1"/>
    <property type="molecule type" value="Genomic_DNA"/>
</dbReference>
<keyword evidence="4" id="KW-0238">DNA-binding</keyword>
<dbReference type="CDD" id="cd00067">
    <property type="entry name" value="GAL4"/>
    <property type="match status" value="1"/>
</dbReference>
<dbReference type="GO" id="GO:0003677">
    <property type="term" value="F:DNA binding"/>
    <property type="evidence" value="ECO:0007669"/>
    <property type="project" value="UniProtKB-KW"/>
</dbReference>
<dbReference type="GO" id="GO:0008270">
    <property type="term" value="F:zinc ion binding"/>
    <property type="evidence" value="ECO:0007669"/>
    <property type="project" value="InterPro"/>
</dbReference>
<accession>A0A7H9AZZ9</accession>
<dbReference type="PROSITE" id="PS50048">
    <property type="entry name" value="ZN2_CY6_FUNGAL_2"/>
    <property type="match status" value="1"/>
</dbReference>
<sequence length="508" mass="60102">MVELQVEQDKQERELQVEQDKQERELQVEQDKQERELQVEQDKQEHDQQLKAKLLAPLRGRTFSGCWACRLRKRRCDEMRPRCSYCIEHNIKCCYDVRLVWLEENSYRISLKNNSEAQLVRMSQMKRKRCCIDEDSEGTKQRKLTTSNSQSARVALSPPNSESEIEEEPDDKKTLPVPIDAEPELELELEQSNLNIRRLQTYDNHVKSVYGTGRVRNYDQKSVNKTLNGLLRKLENHSKNSFKNSGISTHKEGPFSVFDMHFDDESISINNNIPSPPMNNHTQKNTNSFQELHERKEFIDCLVENKIYTILWLNTHGNMILSREEYCKWFLGYMKRILPFEFCKVLEKIISDANPFNISNWLSIIKNKWLHNPDWQTVSFTLLTVVHGYTCPELSSELENWFLTQSILQYSMYPLINFIVRNSTNLILLYHCNVLLNNNNECSQDIYQDELTNELNVLVTKKVVNIWRDRILKQLCSCEDTTKSCSQLKYWELQLKYNEIFYTDVYST</sequence>
<keyword evidence="1" id="KW-0479">Metal-binding</keyword>
<evidence type="ECO:0000256" key="4">
    <source>
        <dbReference type="ARBA" id="ARBA00023125"/>
    </source>
</evidence>
<dbReference type="Gene3D" id="4.10.240.10">
    <property type="entry name" value="Zn(2)-C6 fungal-type DNA-binding domain"/>
    <property type="match status" value="1"/>
</dbReference>
<dbReference type="Pfam" id="PF00172">
    <property type="entry name" value="Zn_clus"/>
    <property type="match status" value="1"/>
</dbReference>
<feature type="domain" description="Zn(2)-C6 fungal-type" evidence="8">
    <location>
        <begin position="65"/>
        <end position="95"/>
    </location>
</feature>
<organism evidence="9 10">
    <name type="scientific">Zygotorulaspora mrakii</name>
    <name type="common">Zygosaccharomyces mrakii</name>
    <dbReference type="NCBI Taxonomy" id="42260"/>
    <lineage>
        <taxon>Eukaryota</taxon>
        <taxon>Fungi</taxon>
        <taxon>Dikarya</taxon>
        <taxon>Ascomycota</taxon>
        <taxon>Saccharomycotina</taxon>
        <taxon>Saccharomycetes</taxon>
        <taxon>Saccharomycetales</taxon>
        <taxon>Saccharomycetaceae</taxon>
        <taxon>Zygotorulaspora</taxon>
    </lineage>
</organism>
<proteinExistence type="predicted"/>
<dbReference type="OrthoDB" id="416217at2759"/>
<dbReference type="PANTHER" id="PTHR31069:SF32">
    <property type="entry name" value="ARGININE METABOLISM REGULATION PROTEIN II"/>
    <property type="match status" value="1"/>
</dbReference>
<feature type="region of interest" description="Disordered" evidence="7">
    <location>
        <begin position="136"/>
        <end position="177"/>
    </location>
</feature>
<feature type="region of interest" description="Disordered" evidence="7">
    <location>
        <begin position="1"/>
        <end position="44"/>
    </location>
</feature>
<keyword evidence="10" id="KW-1185">Reference proteome</keyword>
<evidence type="ECO:0000256" key="6">
    <source>
        <dbReference type="ARBA" id="ARBA00023242"/>
    </source>
</evidence>
<dbReference type="Proteomes" id="UP000509704">
    <property type="component" value="Chromosome 2"/>
</dbReference>
<evidence type="ECO:0000256" key="5">
    <source>
        <dbReference type="ARBA" id="ARBA00023163"/>
    </source>
</evidence>
<dbReference type="SMART" id="SM00066">
    <property type="entry name" value="GAL4"/>
    <property type="match status" value="1"/>
</dbReference>
<name>A0A7H9AZZ9_ZYGMR</name>
<evidence type="ECO:0000256" key="7">
    <source>
        <dbReference type="SAM" id="MobiDB-lite"/>
    </source>
</evidence>
<dbReference type="RefSeq" id="XP_037142850.1">
    <property type="nucleotide sequence ID" value="XM_037286955.1"/>
</dbReference>
<evidence type="ECO:0000256" key="2">
    <source>
        <dbReference type="ARBA" id="ARBA00022833"/>
    </source>
</evidence>
<dbReference type="InterPro" id="IPR050675">
    <property type="entry name" value="OAF3"/>
</dbReference>
<keyword evidence="5" id="KW-0804">Transcription</keyword>
<keyword evidence="6" id="KW-0539">Nucleus</keyword>
<dbReference type="GeneID" id="59234783"/>
<evidence type="ECO:0000313" key="9">
    <source>
        <dbReference type="EMBL" id="QLG71122.1"/>
    </source>
</evidence>
<evidence type="ECO:0000313" key="10">
    <source>
        <dbReference type="Proteomes" id="UP000509704"/>
    </source>
</evidence>
<dbReference type="PROSITE" id="PS00463">
    <property type="entry name" value="ZN2_CY6_FUNGAL_1"/>
    <property type="match status" value="1"/>
</dbReference>
<feature type="compositionally biased region" description="Basic and acidic residues" evidence="7">
    <location>
        <begin position="7"/>
        <end position="44"/>
    </location>
</feature>
<protein>
    <recommendedName>
        <fullName evidence="8">Zn(2)-C6 fungal-type domain-containing protein</fullName>
    </recommendedName>
</protein>
<dbReference type="GO" id="GO:0000981">
    <property type="term" value="F:DNA-binding transcription factor activity, RNA polymerase II-specific"/>
    <property type="evidence" value="ECO:0007669"/>
    <property type="project" value="InterPro"/>
</dbReference>
<evidence type="ECO:0000259" key="8">
    <source>
        <dbReference type="PROSITE" id="PS50048"/>
    </source>
</evidence>
<reference evidence="9 10" key="1">
    <citation type="submission" date="2020-07" db="EMBL/GenBank/DDBJ databases">
        <title>The yeast mating-type switching endonuclease HO is a domesticated member of an unorthodox homing genetic element family.</title>
        <authorList>
            <person name="Coughlan A.Y."/>
            <person name="Lombardi L."/>
            <person name="Braun-Galleani S."/>
            <person name="Martos A.R."/>
            <person name="Galeote V."/>
            <person name="Bigey F."/>
            <person name="Dequin S."/>
            <person name="Byrne K.P."/>
            <person name="Wolfe K.H."/>
        </authorList>
    </citation>
    <scope>NUCLEOTIDE SEQUENCE [LARGE SCALE GENOMIC DNA]</scope>
    <source>
        <strain evidence="9 10">NRRL Y-6702</strain>
    </source>
</reference>
<dbReference type="PANTHER" id="PTHR31069">
    <property type="entry name" value="OLEATE-ACTIVATED TRANSCRIPTION FACTOR 1-RELATED"/>
    <property type="match status" value="1"/>
</dbReference>
<keyword evidence="2" id="KW-0862">Zinc</keyword>
<dbReference type="AlphaFoldDB" id="A0A7H9AZZ9"/>
<evidence type="ECO:0000256" key="1">
    <source>
        <dbReference type="ARBA" id="ARBA00022723"/>
    </source>
</evidence>
<dbReference type="KEGG" id="zmk:HG535_0B01600"/>
<dbReference type="SUPFAM" id="SSF57701">
    <property type="entry name" value="Zn2/Cys6 DNA-binding domain"/>
    <property type="match status" value="1"/>
</dbReference>
<gene>
    <name evidence="9" type="ORF">HG535_0B01600</name>
</gene>
<dbReference type="InterPro" id="IPR036864">
    <property type="entry name" value="Zn2-C6_fun-type_DNA-bd_sf"/>
</dbReference>
<dbReference type="InterPro" id="IPR001138">
    <property type="entry name" value="Zn2Cys6_DnaBD"/>
</dbReference>